<evidence type="ECO:0000313" key="2">
    <source>
        <dbReference type="EMBL" id="MBB4594038.1"/>
    </source>
</evidence>
<comment type="caution">
    <text evidence="2">The sequence shown here is derived from an EMBL/GenBank/DDBJ whole genome shotgun (WGS) entry which is preliminary data.</text>
</comment>
<reference evidence="2 3" key="1">
    <citation type="submission" date="2020-08" db="EMBL/GenBank/DDBJ databases">
        <title>Studying the diversity of plant-associated saprophytic bacteria and their role in host health and plant-pathogen interactions.</title>
        <authorList>
            <person name="Potnis N."/>
        </authorList>
    </citation>
    <scope>NUCLEOTIDE SEQUENCE [LARGE SCALE GENOMIC DNA]</scope>
    <source>
        <strain evidence="2 3">F16</strain>
    </source>
</reference>
<feature type="transmembrane region" description="Helical" evidence="1">
    <location>
        <begin position="102"/>
        <end position="129"/>
    </location>
</feature>
<organism evidence="2 3">
    <name type="scientific">Xanthomonas cannabis</name>
    <dbReference type="NCBI Taxonomy" id="1885674"/>
    <lineage>
        <taxon>Bacteria</taxon>
        <taxon>Pseudomonadati</taxon>
        <taxon>Pseudomonadota</taxon>
        <taxon>Gammaproteobacteria</taxon>
        <taxon>Lysobacterales</taxon>
        <taxon>Lysobacteraceae</taxon>
        <taxon>Xanthomonas</taxon>
    </lineage>
</organism>
<dbReference type="RefSeq" id="WP_184441155.1">
    <property type="nucleotide sequence ID" value="NZ_JACHNS010000004.1"/>
</dbReference>
<accession>A0ABR6JMV3</accession>
<evidence type="ECO:0000313" key="3">
    <source>
        <dbReference type="Proteomes" id="UP000554726"/>
    </source>
</evidence>
<proteinExistence type="predicted"/>
<evidence type="ECO:0000256" key="1">
    <source>
        <dbReference type="SAM" id="Phobius"/>
    </source>
</evidence>
<keyword evidence="1" id="KW-0472">Membrane</keyword>
<dbReference type="Proteomes" id="UP000554726">
    <property type="component" value="Unassembled WGS sequence"/>
</dbReference>
<dbReference type="EMBL" id="JACHNS010000004">
    <property type="protein sequence ID" value="MBB4594038.1"/>
    <property type="molecule type" value="Genomic_DNA"/>
</dbReference>
<protein>
    <recommendedName>
        <fullName evidence="4">DUF202 domain-containing protein</fullName>
    </recommendedName>
</protein>
<keyword evidence="3" id="KW-1185">Reference proteome</keyword>
<evidence type="ECO:0008006" key="4">
    <source>
        <dbReference type="Google" id="ProtNLM"/>
    </source>
</evidence>
<feature type="transmembrane region" description="Helical" evidence="1">
    <location>
        <begin position="56"/>
        <end position="81"/>
    </location>
</feature>
<sequence>MSRVAVEIAKDDQLVKQGSFVEATLELGRNLVTTAVMAAASAKVMGDEIGAVLQPFVSLAIASSVQAVMAISLLSMSLFWLILSGMRYFKYFESNFREKGGFIKFSAAAPLMILAGLALVVLTFGAAAIGVKK</sequence>
<name>A0ABR6JMV3_9XANT</name>
<gene>
    <name evidence="2" type="ORF">FHR60_002722</name>
</gene>
<keyword evidence="1" id="KW-1133">Transmembrane helix</keyword>
<keyword evidence="1" id="KW-0812">Transmembrane</keyword>